<comment type="caution">
    <text evidence="2">The sequence shown here is derived from an EMBL/GenBank/DDBJ whole genome shotgun (WGS) entry which is preliminary data.</text>
</comment>
<dbReference type="EMBL" id="JAQJZL010000002">
    <property type="protein sequence ID" value="KAJ6050879.1"/>
    <property type="molecule type" value="Genomic_DNA"/>
</dbReference>
<feature type="compositionally biased region" description="Low complexity" evidence="1">
    <location>
        <begin position="64"/>
        <end position="75"/>
    </location>
</feature>
<feature type="compositionally biased region" description="Basic and acidic residues" evidence="1">
    <location>
        <begin position="19"/>
        <end position="29"/>
    </location>
</feature>
<gene>
    <name evidence="2" type="ORF">N7460_001413</name>
</gene>
<sequence length="169" mass="18533">MQLFKRKSPSNARTHHSVRSTEHLADHPQDSSVSSLGRSNTQKLSRDRPTVSLRPPSVSFKGKPISNPISNPSSPRVAHPDDESEVVAQFRPHSENPSPSNEDRDQLILLIRITTGHSRSYPASQLPSSDLSPTWTRRDTKPIDPSPPGTGIALPAPISLRAAFPRDIS</sequence>
<feature type="region of interest" description="Disordered" evidence="1">
    <location>
        <begin position="1"/>
        <end position="158"/>
    </location>
</feature>
<accession>A0AAD6NBN6</accession>
<reference evidence="2" key="1">
    <citation type="journal article" date="2023" name="IMA Fungus">
        <title>Comparative genomic study of the Penicillium genus elucidates a diverse pangenome and 15 lateral gene transfer events.</title>
        <authorList>
            <person name="Petersen C."/>
            <person name="Sorensen T."/>
            <person name="Nielsen M.R."/>
            <person name="Sondergaard T.E."/>
            <person name="Sorensen J.L."/>
            <person name="Fitzpatrick D.A."/>
            <person name="Frisvad J.C."/>
            <person name="Nielsen K.L."/>
        </authorList>
    </citation>
    <scope>NUCLEOTIDE SEQUENCE</scope>
    <source>
        <strain evidence="2">IBT 15450</strain>
    </source>
</reference>
<feature type="compositionally biased region" description="Basic residues" evidence="1">
    <location>
        <begin position="1"/>
        <end position="18"/>
    </location>
</feature>
<name>A0AAD6NBN6_PENCN</name>
<evidence type="ECO:0000256" key="1">
    <source>
        <dbReference type="SAM" id="MobiDB-lite"/>
    </source>
</evidence>
<reference evidence="2" key="2">
    <citation type="submission" date="2023-01" db="EMBL/GenBank/DDBJ databases">
        <authorList>
            <person name="Petersen C."/>
        </authorList>
    </citation>
    <scope>NUCLEOTIDE SEQUENCE</scope>
    <source>
        <strain evidence="2">IBT 15450</strain>
    </source>
</reference>
<dbReference type="AlphaFoldDB" id="A0AAD6NBN6"/>
<protein>
    <submittedName>
        <fullName evidence="2">Uncharacterized protein</fullName>
    </submittedName>
</protein>
<evidence type="ECO:0000313" key="3">
    <source>
        <dbReference type="Proteomes" id="UP001219568"/>
    </source>
</evidence>
<keyword evidence="3" id="KW-1185">Reference proteome</keyword>
<dbReference type="Proteomes" id="UP001219568">
    <property type="component" value="Unassembled WGS sequence"/>
</dbReference>
<organism evidence="2 3">
    <name type="scientific">Penicillium canescens</name>
    <dbReference type="NCBI Taxonomy" id="5083"/>
    <lineage>
        <taxon>Eukaryota</taxon>
        <taxon>Fungi</taxon>
        <taxon>Dikarya</taxon>
        <taxon>Ascomycota</taxon>
        <taxon>Pezizomycotina</taxon>
        <taxon>Eurotiomycetes</taxon>
        <taxon>Eurotiomycetidae</taxon>
        <taxon>Eurotiales</taxon>
        <taxon>Aspergillaceae</taxon>
        <taxon>Penicillium</taxon>
    </lineage>
</organism>
<evidence type="ECO:0000313" key="2">
    <source>
        <dbReference type="EMBL" id="KAJ6050879.1"/>
    </source>
</evidence>
<feature type="compositionally biased region" description="Polar residues" evidence="1">
    <location>
        <begin position="115"/>
        <end position="135"/>
    </location>
</feature>
<feature type="compositionally biased region" description="Polar residues" evidence="1">
    <location>
        <begin position="30"/>
        <end position="43"/>
    </location>
</feature>
<proteinExistence type="predicted"/>